<dbReference type="PATRIC" id="fig|1538.10.peg.2208"/>
<sequence>MHNNIIKKISVFFMSVFLIFALVGCGNTVNTTSSNKPKPKPKPKITAQYIVDTLKAKEGNYMTDIVVTTADNDENKLLGRPHQYTEKINWKDSRAKDSHTDCTVEIFKNSEDAITRKNYVDNIEKNMAPLVQYLDQKKNVLLRIDGRLTPQQSKEYTDIFDKLMQSSTTS</sequence>
<protein>
    <recommendedName>
        <fullName evidence="4">Lipoprotein</fullName>
    </recommendedName>
</protein>
<feature type="signal peptide" evidence="1">
    <location>
        <begin position="1"/>
        <end position="23"/>
    </location>
</feature>
<evidence type="ECO:0000313" key="3">
    <source>
        <dbReference type="Proteomes" id="UP000077407"/>
    </source>
</evidence>
<dbReference type="AlphaFoldDB" id="A0A168QB71"/>
<dbReference type="RefSeq" id="WP_063555267.1">
    <property type="nucleotide sequence ID" value="NZ_LITT01000015.1"/>
</dbReference>
<name>A0A168QB71_9CLOT</name>
<proteinExistence type="predicted"/>
<dbReference type="OrthoDB" id="3629459at2"/>
<evidence type="ECO:0000313" key="2">
    <source>
        <dbReference type="EMBL" id="OAA88870.1"/>
    </source>
</evidence>
<dbReference type="PROSITE" id="PS51257">
    <property type="entry name" value="PROKAR_LIPOPROTEIN"/>
    <property type="match status" value="1"/>
</dbReference>
<keyword evidence="1" id="KW-0732">Signal</keyword>
<gene>
    <name evidence="2" type="ORF">WY13_01762</name>
</gene>
<dbReference type="Proteomes" id="UP000077407">
    <property type="component" value="Unassembled WGS sequence"/>
</dbReference>
<accession>A0A168QB71</accession>
<comment type="caution">
    <text evidence="2">The sequence shown here is derived from an EMBL/GenBank/DDBJ whole genome shotgun (WGS) entry which is preliminary data.</text>
</comment>
<reference evidence="2 3" key="1">
    <citation type="journal article" date="2015" name="Biotechnol. Bioeng.">
        <title>Genome sequence and phenotypic characterization of Caulobacter segnis.</title>
        <authorList>
            <person name="Patel S."/>
            <person name="Fletcher B."/>
            <person name="Scott D.C."/>
            <person name="Ely B."/>
        </authorList>
    </citation>
    <scope>NUCLEOTIDE SEQUENCE [LARGE SCALE GENOMIC DNA]</scope>
    <source>
        <strain evidence="2 3">ERI-2</strain>
    </source>
</reference>
<organism evidence="2 3">
    <name type="scientific">Clostridium ljungdahlii</name>
    <dbReference type="NCBI Taxonomy" id="1538"/>
    <lineage>
        <taxon>Bacteria</taxon>
        <taxon>Bacillati</taxon>
        <taxon>Bacillota</taxon>
        <taxon>Clostridia</taxon>
        <taxon>Eubacteriales</taxon>
        <taxon>Clostridiaceae</taxon>
        <taxon>Clostridium</taxon>
    </lineage>
</organism>
<feature type="chain" id="PRO_5039251660" description="Lipoprotein" evidence="1">
    <location>
        <begin position="24"/>
        <end position="170"/>
    </location>
</feature>
<evidence type="ECO:0000256" key="1">
    <source>
        <dbReference type="SAM" id="SignalP"/>
    </source>
</evidence>
<evidence type="ECO:0008006" key="4">
    <source>
        <dbReference type="Google" id="ProtNLM"/>
    </source>
</evidence>
<dbReference type="EMBL" id="LITT01000015">
    <property type="protein sequence ID" value="OAA88870.1"/>
    <property type="molecule type" value="Genomic_DNA"/>
</dbReference>